<sequence length="297" mass="31157">MTEPNGTMGPTAEPNGRVGATAEPNGRVGATAEPNGTVGTLTELNGSPAGPEALRALALTNYGHFTTLTAEDGAVRGLDLHLARLARDCRVLFDAPLDLGRVRAWARRAVPATGRCTVRITVFDPSLHLGTIGADADPGVLVTSRPAPAAVPEPLRVRSAVYLRDLPEVKGVGLFGVLRLRRRARRSGFDDVLFTDGYATVLEGGTWNVGVVRDGRVVWPAGPALAGTARELLRRAGAGTDARVTLPQLAACEAVFATNAAVGVVPVTRVDDLEFPADHPVVTALAERYASLPAERL</sequence>
<keyword evidence="2" id="KW-0808">Transferase</keyword>
<dbReference type="GO" id="GO:0008483">
    <property type="term" value="F:transaminase activity"/>
    <property type="evidence" value="ECO:0007669"/>
    <property type="project" value="UniProtKB-KW"/>
</dbReference>
<dbReference type="InterPro" id="IPR043132">
    <property type="entry name" value="BCAT-like_C"/>
</dbReference>
<dbReference type="InterPro" id="IPR001544">
    <property type="entry name" value="Aminotrans_IV"/>
</dbReference>
<dbReference type="NCBIfam" id="NF006734">
    <property type="entry name" value="PRK09266.1"/>
    <property type="match status" value="1"/>
</dbReference>
<dbReference type="SUPFAM" id="SSF56752">
    <property type="entry name" value="D-aminoacid aminotransferase-like PLP-dependent enzymes"/>
    <property type="match status" value="1"/>
</dbReference>
<dbReference type="Proteomes" id="UP000568022">
    <property type="component" value="Unassembled WGS sequence"/>
</dbReference>
<dbReference type="Gene3D" id="3.30.470.10">
    <property type="match status" value="1"/>
</dbReference>
<evidence type="ECO:0000256" key="1">
    <source>
        <dbReference type="SAM" id="MobiDB-lite"/>
    </source>
</evidence>
<dbReference type="GO" id="GO:0016829">
    <property type="term" value="F:lyase activity"/>
    <property type="evidence" value="ECO:0007669"/>
    <property type="project" value="UniProtKB-KW"/>
</dbReference>
<dbReference type="Gene3D" id="3.20.10.10">
    <property type="entry name" value="D-amino Acid Aminotransferase, subunit A, domain 2"/>
    <property type="match status" value="1"/>
</dbReference>
<dbReference type="AlphaFoldDB" id="A0A7W8BT75"/>
<keyword evidence="2" id="KW-0456">Lyase</keyword>
<gene>
    <name evidence="2" type="ORF">FHS32_005093</name>
</gene>
<dbReference type="Pfam" id="PF01063">
    <property type="entry name" value="Aminotran_4"/>
    <property type="match status" value="1"/>
</dbReference>
<dbReference type="InterPro" id="IPR036038">
    <property type="entry name" value="Aminotransferase-like"/>
</dbReference>
<evidence type="ECO:0000313" key="3">
    <source>
        <dbReference type="Proteomes" id="UP000568022"/>
    </source>
</evidence>
<feature type="region of interest" description="Disordered" evidence="1">
    <location>
        <begin position="1"/>
        <end position="36"/>
    </location>
</feature>
<proteinExistence type="predicted"/>
<comment type="caution">
    <text evidence="2">The sequence shown here is derived from an EMBL/GenBank/DDBJ whole genome shotgun (WGS) entry which is preliminary data.</text>
</comment>
<dbReference type="EMBL" id="JACHJE010000012">
    <property type="protein sequence ID" value="MBB5128318.1"/>
    <property type="molecule type" value="Genomic_DNA"/>
</dbReference>
<reference evidence="2 3" key="1">
    <citation type="submission" date="2020-08" db="EMBL/GenBank/DDBJ databases">
        <title>Genomic Encyclopedia of Type Strains, Phase III (KMG-III): the genomes of soil and plant-associated and newly described type strains.</title>
        <authorList>
            <person name="Whitman W."/>
        </authorList>
    </citation>
    <scope>NUCLEOTIDE SEQUENCE [LARGE SCALE GENOMIC DNA]</scope>
    <source>
        <strain evidence="2 3">CECT 3226</strain>
    </source>
</reference>
<accession>A0A7W8BT75</accession>
<evidence type="ECO:0000313" key="2">
    <source>
        <dbReference type="EMBL" id="MBB5128318.1"/>
    </source>
</evidence>
<dbReference type="InterPro" id="IPR043131">
    <property type="entry name" value="BCAT-like_N"/>
</dbReference>
<organism evidence="2 3">
    <name type="scientific">Streptomyces griseoloalbus</name>
    <dbReference type="NCBI Taxonomy" id="67303"/>
    <lineage>
        <taxon>Bacteria</taxon>
        <taxon>Bacillati</taxon>
        <taxon>Actinomycetota</taxon>
        <taxon>Actinomycetes</taxon>
        <taxon>Kitasatosporales</taxon>
        <taxon>Streptomycetaceae</taxon>
        <taxon>Streptomyces</taxon>
    </lineage>
</organism>
<keyword evidence="3" id="KW-1185">Reference proteome</keyword>
<name>A0A7W8BT75_9ACTN</name>
<keyword evidence="2" id="KW-0032">Aminotransferase</keyword>
<protein>
    <submittedName>
        <fullName evidence="2">Branched-subunit amino acid aminotransferase/4-amino-4-deoxychorismate lyase</fullName>
    </submittedName>
</protein>